<evidence type="ECO:0000256" key="1">
    <source>
        <dbReference type="SAM" id="MobiDB-lite"/>
    </source>
</evidence>
<feature type="compositionally biased region" description="Basic residues" evidence="1">
    <location>
        <begin position="152"/>
        <end position="170"/>
    </location>
</feature>
<comment type="caution">
    <text evidence="2">The sequence shown here is derived from an EMBL/GenBank/DDBJ whole genome shotgun (WGS) entry which is preliminary data.</text>
</comment>
<dbReference type="Proteomes" id="UP000784294">
    <property type="component" value="Unassembled WGS sequence"/>
</dbReference>
<evidence type="ECO:0000313" key="2">
    <source>
        <dbReference type="EMBL" id="VEL38411.1"/>
    </source>
</evidence>
<reference evidence="2" key="1">
    <citation type="submission" date="2018-11" db="EMBL/GenBank/DDBJ databases">
        <authorList>
            <consortium name="Pathogen Informatics"/>
        </authorList>
    </citation>
    <scope>NUCLEOTIDE SEQUENCE</scope>
</reference>
<accession>A0A3S5FGI7</accession>
<organism evidence="2 3">
    <name type="scientific">Protopolystoma xenopodis</name>
    <dbReference type="NCBI Taxonomy" id="117903"/>
    <lineage>
        <taxon>Eukaryota</taxon>
        <taxon>Metazoa</taxon>
        <taxon>Spiralia</taxon>
        <taxon>Lophotrochozoa</taxon>
        <taxon>Platyhelminthes</taxon>
        <taxon>Monogenea</taxon>
        <taxon>Polyopisthocotylea</taxon>
        <taxon>Polystomatidea</taxon>
        <taxon>Polystomatidae</taxon>
        <taxon>Protopolystoma</taxon>
    </lineage>
</organism>
<dbReference type="EMBL" id="CAAALY010257859">
    <property type="protein sequence ID" value="VEL38411.1"/>
    <property type="molecule type" value="Genomic_DNA"/>
</dbReference>
<dbReference type="AlphaFoldDB" id="A0A3S5FGI7"/>
<gene>
    <name evidence="2" type="ORF">PXEA_LOCUS31851</name>
</gene>
<name>A0A3S5FGI7_9PLAT</name>
<protein>
    <submittedName>
        <fullName evidence="2">Uncharacterized protein</fullName>
    </submittedName>
</protein>
<keyword evidence="3" id="KW-1185">Reference proteome</keyword>
<evidence type="ECO:0000313" key="3">
    <source>
        <dbReference type="Proteomes" id="UP000784294"/>
    </source>
</evidence>
<proteinExistence type="predicted"/>
<feature type="region of interest" description="Disordered" evidence="1">
    <location>
        <begin position="147"/>
        <end position="170"/>
    </location>
</feature>
<sequence>MSLPPARRGATLPLKGEPIRVRVRVLRRKDDSSASIWLSLGVGRSDDSQMIAFPVPSRHRVCLSRRAMCSACAIWPPQRACVCVRACVYTTTVTGCNCNKRHRHRKCDIQHVPTTTNSGCFGDDVNWAEGPKRPAKLPRSCFARPTALSSHPRGRQQHHQSRRHGSQIDL</sequence>